<evidence type="ECO:0000313" key="6">
    <source>
        <dbReference type="EMBL" id="MBL0766108.1"/>
    </source>
</evidence>
<comment type="caution">
    <text evidence="6">The sequence shown here is derived from an EMBL/GenBank/DDBJ whole genome shotgun (WGS) entry which is preliminary data.</text>
</comment>
<dbReference type="GO" id="GO:0051537">
    <property type="term" value="F:2 iron, 2 sulfur cluster binding"/>
    <property type="evidence" value="ECO:0007669"/>
    <property type="project" value="UniProtKB-KW"/>
</dbReference>
<dbReference type="Gene3D" id="3.40.5.90">
    <property type="entry name" value="CDGSH iron-sulfur domain, mitoNEET-type"/>
    <property type="match status" value="1"/>
</dbReference>
<evidence type="ECO:0000256" key="2">
    <source>
        <dbReference type="ARBA" id="ARBA00022723"/>
    </source>
</evidence>
<dbReference type="Proteomes" id="UP000642920">
    <property type="component" value="Unassembled WGS sequence"/>
</dbReference>
<sequence length="142" mass="15861">MKDITKEYSNGEVTVVWKPKVCIHSEKCFKGLPEVFDPNKKPWINAEGADTDTIKAQINKCPSGALSYYMNDNKDEVEETRKTESIIETIENGPLMVYGNLTVKHHNGEETKKSKVTAFCRCGASGNKPYCDGTHAKINFKG</sequence>
<keyword evidence="2" id="KW-0479">Metal-binding</keyword>
<evidence type="ECO:0000256" key="3">
    <source>
        <dbReference type="ARBA" id="ARBA00023004"/>
    </source>
</evidence>
<dbReference type="EMBL" id="JAERQG010000003">
    <property type="protein sequence ID" value="MBL0766108.1"/>
    <property type="molecule type" value="Genomic_DNA"/>
</dbReference>
<proteinExistence type="predicted"/>
<keyword evidence="1" id="KW-0001">2Fe-2S</keyword>
<protein>
    <submittedName>
        <fullName evidence="6">(4Fe-4S)-binding protein</fullName>
    </submittedName>
</protein>
<evidence type="ECO:0000256" key="4">
    <source>
        <dbReference type="ARBA" id="ARBA00023014"/>
    </source>
</evidence>
<accession>A0A937AM70</accession>
<dbReference type="SMART" id="SM00704">
    <property type="entry name" value="ZnF_CDGSH"/>
    <property type="match status" value="1"/>
</dbReference>
<evidence type="ECO:0000256" key="1">
    <source>
        <dbReference type="ARBA" id="ARBA00022714"/>
    </source>
</evidence>
<keyword evidence="7" id="KW-1185">Reference proteome</keyword>
<dbReference type="Pfam" id="PF09360">
    <property type="entry name" value="zf-CDGSH"/>
    <property type="match status" value="1"/>
</dbReference>
<dbReference type="Pfam" id="PF06902">
    <property type="entry name" value="Fer4_19"/>
    <property type="match status" value="1"/>
</dbReference>
<dbReference type="RefSeq" id="WP_201921993.1">
    <property type="nucleotide sequence ID" value="NZ_JAERQG010000003.1"/>
</dbReference>
<evidence type="ECO:0000259" key="5">
    <source>
        <dbReference type="SMART" id="SM00704"/>
    </source>
</evidence>
<feature type="domain" description="Iron-binding zinc finger CDGSH type" evidence="5">
    <location>
        <begin position="104"/>
        <end position="141"/>
    </location>
</feature>
<dbReference type="AlphaFoldDB" id="A0A937AM70"/>
<dbReference type="GO" id="GO:0005737">
    <property type="term" value="C:cytoplasm"/>
    <property type="evidence" value="ECO:0007669"/>
    <property type="project" value="UniProtKB-ARBA"/>
</dbReference>
<keyword evidence="3" id="KW-0408">Iron</keyword>
<keyword evidence="4" id="KW-0411">Iron-sulfur</keyword>
<dbReference type="InterPro" id="IPR010693">
    <property type="entry name" value="Divergent_4Fe-4S_mono-cluster"/>
</dbReference>
<reference evidence="6" key="1">
    <citation type="submission" date="2021-01" db="EMBL/GenBank/DDBJ databases">
        <title>Marivirga sp. nov., isolated from intertidal surface sediments.</title>
        <authorList>
            <person name="Zhang M."/>
        </authorList>
    </citation>
    <scope>NUCLEOTIDE SEQUENCE</scope>
    <source>
        <strain evidence="6">SM1354</strain>
    </source>
</reference>
<evidence type="ECO:0000313" key="7">
    <source>
        <dbReference type="Proteomes" id="UP000642920"/>
    </source>
</evidence>
<dbReference type="InterPro" id="IPR018967">
    <property type="entry name" value="FeS-contain_CDGSH-typ"/>
</dbReference>
<dbReference type="GO" id="GO:0046872">
    <property type="term" value="F:metal ion binding"/>
    <property type="evidence" value="ECO:0007669"/>
    <property type="project" value="UniProtKB-KW"/>
</dbReference>
<gene>
    <name evidence="6" type="ORF">JKP34_12650</name>
</gene>
<dbReference type="InterPro" id="IPR042216">
    <property type="entry name" value="MitoNEET_CISD"/>
</dbReference>
<name>A0A937AM70_9BACT</name>
<organism evidence="6 7">
    <name type="scientific">Marivirga atlantica</name>
    <dbReference type="NCBI Taxonomy" id="1548457"/>
    <lineage>
        <taxon>Bacteria</taxon>
        <taxon>Pseudomonadati</taxon>
        <taxon>Bacteroidota</taxon>
        <taxon>Cytophagia</taxon>
        <taxon>Cytophagales</taxon>
        <taxon>Marivirgaceae</taxon>
        <taxon>Marivirga</taxon>
    </lineage>
</organism>